<keyword evidence="1" id="KW-1133">Transmembrane helix</keyword>
<feature type="transmembrane region" description="Helical" evidence="1">
    <location>
        <begin position="69"/>
        <end position="88"/>
    </location>
</feature>
<evidence type="ECO:0000313" key="2">
    <source>
        <dbReference type="EMBL" id="MFC4593506.1"/>
    </source>
</evidence>
<accession>A0ABV9EYJ0</accession>
<dbReference type="RefSeq" id="WP_380802814.1">
    <property type="nucleotide sequence ID" value="NZ_JBHSFZ010000006.1"/>
</dbReference>
<keyword evidence="1" id="KW-0472">Membrane</keyword>
<comment type="caution">
    <text evidence="2">The sequence shown here is derived from an EMBL/GenBank/DDBJ whole genome shotgun (WGS) entry which is preliminary data.</text>
</comment>
<gene>
    <name evidence="2" type="ORF">ACFO3E_04790</name>
</gene>
<protein>
    <submittedName>
        <fullName evidence="2">Uncharacterized protein</fullName>
    </submittedName>
</protein>
<organism evidence="2 3">
    <name type="scientific">Sphingobium tyrosinilyticum</name>
    <dbReference type="NCBI Taxonomy" id="2715436"/>
    <lineage>
        <taxon>Bacteria</taxon>
        <taxon>Pseudomonadati</taxon>
        <taxon>Pseudomonadota</taxon>
        <taxon>Alphaproteobacteria</taxon>
        <taxon>Sphingomonadales</taxon>
        <taxon>Sphingomonadaceae</taxon>
        <taxon>Sphingobium</taxon>
    </lineage>
</organism>
<evidence type="ECO:0000256" key="1">
    <source>
        <dbReference type="SAM" id="Phobius"/>
    </source>
</evidence>
<proteinExistence type="predicted"/>
<sequence>MGEVTARSFSALNSSYDKAFDKFTWPSSPSFAKWPDEELAELIARNPDTATARLAASEIRRREAWRTPARFSLVVAILALIVSAVALGRTF</sequence>
<keyword evidence="3" id="KW-1185">Reference proteome</keyword>
<keyword evidence="1" id="KW-0812">Transmembrane</keyword>
<reference evidence="3" key="1">
    <citation type="journal article" date="2019" name="Int. J. Syst. Evol. Microbiol.">
        <title>The Global Catalogue of Microorganisms (GCM) 10K type strain sequencing project: providing services to taxonomists for standard genome sequencing and annotation.</title>
        <authorList>
            <consortium name="The Broad Institute Genomics Platform"/>
            <consortium name="The Broad Institute Genome Sequencing Center for Infectious Disease"/>
            <person name="Wu L."/>
            <person name="Ma J."/>
        </authorList>
    </citation>
    <scope>NUCLEOTIDE SEQUENCE [LARGE SCALE GENOMIC DNA]</scope>
    <source>
        <strain evidence="3">NBRC 103632</strain>
    </source>
</reference>
<name>A0ABV9EYJ0_9SPHN</name>
<dbReference type="Proteomes" id="UP001595957">
    <property type="component" value="Unassembled WGS sequence"/>
</dbReference>
<evidence type="ECO:0000313" key="3">
    <source>
        <dbReference type="Proteomes" id="UP001595957"/>
    </source>
</evidence>
<dbReference type="EMBL" id="JBHSFZ010000006">
    <property type="protein sequence ID" value="MFC4593506.1"/>
    <property type="molecule type" value="Genomic_DNA"/>
</dbReference>